<evidence type="ECO:0000256" key="1">
    <source>
        <dbReference type="SAM" id="MobiDB-lite"/>
    </source>
</evidence>
<gene>
    <name evidence="2" type="ORF">LZC94_07950</name>
</gene>
<evidence type="ECO:0000313" key="3">
    <source>
        <dbReference type="Proteomes" id="UP001370348"/>
    </source>
</evidence>
<keyword evidence="3" id="KW-1185">Reference proteome</keyword>
<accession>A0ABZ2M3T8</accession>
<reference evidence="2 3" key="1">
    <citation type="submission" date="2021-12" db="EMBL/GenBank/DDBJ databases">
        <title>Discovery of the Pendulisporaceae a myxobacterial family with distinct sporulation behavior and unique specialized metabolism.</title>
        <authorList>
            <person name="Garcia R."/>
            <person name="Popoff A."/>
            <person name="Bader C.D."/>
            <person name="Loehr J."/>
            <person name="Walesch S."/>
            <person name="Walt C."/>
            <person name="Boldt J."/>
            <person name="Bunk B."/>
            <person name="Haeckl F.J.F.P.J."/>
            <person name="Gunesch A.P."/>
            <person name="Birkelbach J."/>
            <person name="Nuebel U."/>
            <person name="Pietschmann T."/>
            <person name="Bach T."/>
            <person name="Mueller R."/>
        </authorList>
    </citation>
    <scope>NUCLEOTIDE SEQUENCE [LARGE SCALE GENOMIC DNA]</scope>
    <source>
        <strain evidence="2 3">MSr11954</strain>
    </source>
</reference>
<proteinExistence type="predicted"/>
<organism evidence="2 3">
    <name type="scientific">Pendulispora albinea</name>
    <dbReference type="NCBI Taxonomy" id="2741071"/>
    <lineage>
        <taxon>Bacteria</taxon>
        <taxon>Pseudomonadati</taxon>
        <taxon>Myxococcota</taxon>
        <taxon>Myxococcia</taxon>
        <taxon>Myxococcales</taxon>
        <taxon>Sorangiineae</taxon>
        <taxon>Pendulisporaceae</taxon>
        <taxon>Pendulispora</taxon>
    </lineage>
</organism>
<evidence type="ECO:0000313" key="2">
    <source>
        <dbReference type="EMBL" id="WXB17200.1"/>
    </source>
</evidence>
<dbReference type="EMBL" id="CP089984">
    <property type="protein sequence ID" value="WXB17200.1"/>
    <property type="molecule type" value="Genomic_DNA"/>
</dbReference>
<dbReference type="Proteomes" id="UP001370348">
    <property type="component" value="Chromosome"/>
</dbReference>
<protein>
    <submittedName>
        <fullName evidence="2">Uncharacterized protein</fullName>
    </submittedName>
</protein>
<name>A0ABZ2M3T8_9BACT</name>
<feature type="region of interest" description="Disordered" evidence="1">
    <location>
        <begin position="26"/>
        <end position="55"/>
    </location>
</feature>
<sequence length="205" mass="21726">MRVVGIALRGSIVERARPNTNLEQALTGEDAHPSPVAAVPDEPDPASRKREDGSMIVERPGILGARAPGSTAPREVGARPIYAVELCPAKVGIGEVASAPCRHGYDVTFARADGTLCRLRQSRFDDSRDAEMIALTTVDSGLQFDAIQGSSSADTVTAPSHRTRCSRSPILRAPALGSGARCRAFSSAGTEARRGICSIRELLEY</sequence>